<gene>
    <name evidence="2" type="ORF">DSAG12_00950</name>
</gene>
<dbReference type="Gene3D" id="3.20.20.190">
    <property type="entry name" value="Phosphatidylinositol (PI) phosphodiesterase"/>
    <property type="match status" value="1"/>
</dbReference>
<feature type="domain" description="GP-PDE" evidence="1">
    <location>
        <begin position="10"/>
        <end position="245"/>
    </location>
</feature>
<dbReference type="PANTHER" id="PTHR46211">
    <property type="entry name" value="GLYCEROPHOSPHORYL DIESTER PHOSPHODIESTERASE"/>
    <property type="match status" value="1"/>
</dbReference>
<reference evidence="2 3" key="1">
    <citation type="journal article" date="2020" name="Nature">
        <title>Isolation of an archaeon at the prokaryote-eukaryote interface.</title>
        <authorList>
            <person name="Imachi H."/>
            <person name="Nobu M.K."/>
            <person name="Nakahara N."/>
            <person name="Morono Y."/>
            <person name="Ogawara M."/>
            <person name="Takaki Y."/>
            <person name="Takano Y."/>
            <person name="Uematsu K."/>
            <person name="Ikuta T."/>
            <person name="Ito M."/>
            <person name="Matsui Y."/>
            <person name="Miyazaki M."/>
            <person name="Murata K."/>
            <person name="Saito Y."/>
            <person name="Sakai S."/>
            <person name="Song C."/>
            <person name="Tasumi E."/>
            <person name="Yamanaka Y."/>
            <person name="Yamaguchi T."/>
            <person name="Kamagata Y."/>
            <person name="Tamaki H."/>
            <person name="Takai K."/>
        </authorList>
    </citation>
    <scope>NUCLEOTIDE SEQUENCE [LARGE SCALE GENOMIC DNA]</scope>
    <source>
        <strain evidence="2 3">MK-D1</strain>
    </source>
</reference>
<keyword evidence="3" id="KW-1185">Reference proteome</keyword>
<organism evidence="2 3">
    <name type="scientific">Promethearchaeum syntrophicum</name>
    <dbReference type="NCBI Taxonomy" id="2594042"/>
    <lineage>
        <taxon>Archaea</taxon>
        <taxon>Promethearchaeati</taxon>
        <taxon>Promethearchaeota</taxon>
        <taxon>Promethearchaeia</taxon>
        <taxon>Promethearchaeales</taxon>
        <taxon>Promethearchaeaceae</taxon>
        <taxon>Promethearchaeum</taxon>
    </lineage>
</organism>
<evidence type="ECO:0000313" key="3">
    <source>
        <dbReference type="Proteomes" id="UP000321408"/>
    </source>
</evidence>
<dbReference type="OrthoDB" id="19020at2157"/>
<dbReference type="PROSITE" id="PS50007">
    <property type="entry name" value="PIPLC_X_DOMAIN"/>
    <property type="match status" value="1"/>
</dbReference>
<dbReference type="AlphaFoldDB" id="A0A5B9D8C3"/>
<dbReference type="SUPFAM" id="SSF51695">
    <property type="entry name" value="PLC-like phosphodiesterases"/>
    <property type="match status" value="1"/>
</dbReference>
<accession>A0A5B9D8C3</accession>
<dbReference type="RefSeq" id="WP_147662049.1">
    <property type="nucleotide sequence ID" value="NZ_CP042905.2"/>
</dbReference>
<dbReference type="GO" id="GO:0006629">
    <property type="term" value="P:lipid metabolic process"/>
    <property type="evidence" value="ECO:0007669"/>
    <property type="project" value="InterPro"/>
</dbReference>
<dbReference type="GeneID" id="41328949"/>
<dbReference type="EMBL" id="CP042905">
    <property type="protein sequence ID" value="QEE15127.1"/>
    <property type="molecule type" value="Genomic_DNA"/>
</dbReference>
<sequence length="248" mass="28797">MRSESTKKKPIIFAHRGASGVEVENSITAFQKAIDSGADGLETDAWIMKDGEVILHHDEYIEYGKNNILKIPKSSLSEIKKLSLPNGDKILTITDFLERFGHKKTKSNKKIQFSIDLENLNAGEKIVQILQDFDVIDQTILCATSYTALNRVRKKNQEIRLNLTHREDLITSNMFQNGNKWRKIKPYGFNIQAKIFTEELKRNLKDNSLKLYIWDLHSEELLKEYLKYYPEAIYTDFPSIANEVWRNL</sequence>
<name>A0A5B9D8C3_9ARCH</name>
<proteinExistence type="predicted"/>
<evidence type="ECO:0000313" key="2">
    <source>
        <dbReference type="EMBL" id="QEE15127.1"/>
    </source>
</evidence>
<reference evidence="2 3" key="2">
    <citation type="journal article" date="2024" name="Int. J. Syst. Evol. Microbiol.">
        <title>Promethearchaeum syntrophicum gen. nov., sp. nov., an anaerobic, obligately syntrophic archaeon, the first isolate of the lineage 'Asgard' archaea, and proposal of the new archaeal phylum Promethearchaeota phyl. nov. and kingdom Promethearchaeati regn. nov.</title>
        <authorList>
            <person name="Imachi H."/>
            <person name="Nobu M.K."/>
            <person name="Kato S."/>
            <person name="Takaki Y."/>
            <person name="Miyazaki M."/>
            <person name="Miyata M."/>
            <person name="Ogawara M."/>
            <person name="Saito Y."/>
            <person name="Sakai S."/>
            <person name="Tahara Y.O."/>
            <person name="Takano Y."/>
            <person name="Tasumi E."/>
            <person name="Uematsu K."/>
            <person name="Yoshimura T."/>
            <person name="Itoh T."/>
            <person name="Ohkuma M."/>
            <person name="Takai K."/>
        </authorList>
    </citation>
    <scope>NUCLEOTIDE SEQUENCE [LARGE SCALE GENOMIC DNA]</scope>
    <source>
        <strain evidence="2 3">MK-D1</strain>
    </source>
</reference>
<dbReference type="GO" id="GO:0008081">
    <property type="term" value="F:phosphoric diester hydrolase activity"/>
    <property type="evidence" value="ECO:0007669"/>
    <property type="project" value="InterPro"/>
</dbReference>
<dbReference type="Pfam" id="PF03009">
    <property type="entry name" value="GDPD"/>
    <property type="match status" value="1"/>
</dbReference>
<protein>
    <submittedName>
        <fullName evidence="2">Glycerophosphodiester phosphodiesterase</fullName>
    </submittedName>
</protein>
<dbReference type="InterPro" id="IPR030395">
    <property type="entry name" value="GP_PDE_dom"/>
</dbReference>
<evidence type="ECO:0000259" key="1">
    <source>
        <dbReference type="PROSITE" id="PS51704"/>
    </source>
</evidence>
<dbReference type="KEGG" id="psyt:DSAG12_00950"/>
<dbReference type="PANTHER" id="PTHR46211:SF1">
    <property type="entry name" value="GLYCEROPHOSPHODIESTER PHOSPHODIESTERASE, CYTOPLASMIC"/>
    <property type="match status" value="1"/>
</dbReference>
<dbReference type="InterPro" id="IPR017946">
    <property type="entry name" value="PLC-like_Pdiesterase_TIM-brl"/>
</dbReference>
<dbReference type="PROSITE" id="PS51704">
    <property type="entry name" value="GP_PDE"/>
    <property type="match status" value="1"/>
</dbReference>
<dbReference type="Proteomes" id="UP000321408">
    <property type="component" value="Chromosome"/>
</dbReference>